<sequence length="51" mass="5184">MAVGRKNAESKLDSAHAGAGSKPLNAIFKNSQTFLKDVPSRIGGACVVIAG</sequence>
<proteinExistence type="predicted"/>
<feature type="compositionally biased region" description="Basic and acidic residues" evidence="1">
    <location>
        <begin position="1"/>
        <end position="14"/>
    </location>
</feature>
<evidence type="ECO:0000313" key="2">
    <source>
        <dbReference type="EMBL" id="MPM95309.1"/>
    </source>
</evidence>
<name>A0A645E187_9ZZZZ</name>
<organism evidence="2">
    <name type="scientific">bioreactor metagenome</name>
    <dbReference type="NCBI Taxonomy" id="1076179"/>
    <lineage>
        <taxon>unclassified sequences</taxon>
        <taxon>metagenomes</taxon>
        <taxon>ecological metagenomes</taxon>
    </lineage>
</organism>
<reference evidence="2" key="1">
    <citation type="submission" date="2019-08" db="EMBL/GenBank/DDBJ databases">
        <authorList>
            <person name="Kucharzyk K."/>
            <person name="Murdoch R.W."/>
            <person name="Higgins S."/>
            <person name="Loffler F."/>
        </authorList>
    </citation>
    <scope>NUCLEOTIDE SEQUENCE</scope>
</reference>
<protein>
    <submittedName>
        <fullName evidence="2">Uncharacterized protein</fullName>
    </submittedName>
</protein>
<dbReference type="AlphaFoldDB" id="A0A645E187"/>
<evidence type="ECO:0000256" key="1">
    <source>
        <dbReference type="SAM" id="MobiDB-lite"/>
    </source>
</evidence>
<feature type="region of interest" description="Disordered" evidence="1">
    <location>
        <begin position="1"/>
        <end position="23"/>
    </location>
</feature>
<accession>A0A645E187</accession>
<gene>
    <name evidence="2" type="ORF">SDC9_142463</name>
</gene>
<dbReference type="EMBL" id="VSSQ01041820">
    <property type="protein sequence ID" value="MPM95309.1"/>
    <property type="molecule type" value="Genomic_DNA"/>
</dbReference>
<comment type="caution">
    <text evidence="2">The sequence shown here is derived from an EMBL/GenBank/DDBJ whole genome shotgun (WGS) entry which is preliminary data.</text>
</comment>